<dbReference type="Gene3D" id="3.40.50.720">
    <property type="entry name" value="NAD(P)-binding Rossmann-like Domain"/>
    <property type="match status" value="1"/>
</dbReference>
<evidence type="ECO:0000259" key="9">
    <source>
        <dbReference type="SMART" id="SM00919"/>
    </source>
</evidence>
<dbReference type="Pfam" id="PF00390">
    <property type="entry name" value="malic"/>
    <property type="match status" value="1"/>
</dbReference>
<dbReference type="Pfam" id="PF03949">
    <property type="entry name" value="Malic_M"/>
    <property type="match status" value="1"/>
</dbReference>
<dbReference type="SMART" id="SM01274">
    <property type="entry name" value="malic"/>
    <property type="match status" value="1"/>
</dbReference>
<feature type="binding site" evidence="6">
    <location>
        <position position="447"/>
    </location>
    <ligand>
        <name>(S)-malate</name>
        <dbReference type="ChEBI" id="CHEBI:15589"/>
    </ligand>
</feature>
<dbReference type="PANTHER" id="PTHR23406">
    <property type="entry name" value="MALIC ENZYME-RELATED"/>
    <property type="match status" value="1"/>
</dbReference>
<accession>A0AA36DGK7</accession>
<dbReference type="NCBIfam" id="NF010052">
    <property type="entry name" value="PRK13529.1"/>
    <property type="match status" value="1"/>
</dbReference>
<dbReference type="PANTHER" id="PTHR23406:SF90">
    <property type="entry name" value="MALIC ENZYME-RELATED"/>
    <property type="match status" value="1"/>
</dbReference>
<dbReference type="GO" id="GO:0051287">
    <property type="term" value="F:NAD binding"/>
    <property type="evidence" value="ECO:0007669"/>
    <property type="project" value="InterPro"/>
</dbReference>
<evidence type="ECO:0000256" key="7">
    <source>
        <dbReference type="PIRSR" id="PIRSR000106-3"/>
    </source>
</evidence>
<feature type="binding site" evidence="7">
    <location>
        <position position="284"/>
    </location>
    <ligand>
        <name>a divalent metal cation</name>
        <dbReference type="ChEBI" id="CHEBI:60240"/>
    </ligand>
</feature>
<dbReference type="PIRSF" id="PIRSF000106">
    <property type="entry name" value="ME"/>
    <property type="match status" value="1"/>
</dbReference>
<organism evidence="11 12">
    <name type="scientific">Mesorhabditis spiculigera</name>
    <dbReference type="NCBI Taxonomy" id="96644"/>
    <lineage>
        <taxon>Eukaryota</taxon>
        <taxon>Metazoa</taxon>
        <taxon>Ecdysozoa</taxon>
        <taxon>Nematoda</taxon>
        <taxon>Chromadorea</taxon>
        <taxon>Rhabditida</taxon>
        <taxon>Rhabditina</taxon>
        <taxon>Rhabditomorpha</taxon>
        <taxon>Rhabditoidea</taxon>
        <taxon>Rhabditidae</taxon>
        <taxon>Mesorhabditinae</taxon>
        <taxon>Mesorhabditis</taxon>
    </lineage>
</organism>
<comment type="caution">
    <text evidence="11">The sequence shown here is derived from an EMBL/GenBank/DDBJ whole genome shotgun (WGS) entry which is preliminary data.</text>
</comment>
<dbReference type="CDD" id="cd05312">
    <property type="entry name" value="NAD_bind_1_malic_enz"/>
    <property type="match status" value="1"/>
</dbReference>
<sequence length="620" mass="69684">MIRRAIEHPGIRSLSRSSVCAVRPNLPDPSDEKAVDLYKLYRPERITPDKRGIELLKAPGLNKGMAFSLYERQYLGIHGLLPPAFMTEEQQAYRIMTRLREAPNDLARYGILDALQDRNEKLFYRVLCDNIKELMPIVYTPTVGQACQHFGNIYKNPKGLYITINDNSISKVTQILSHWPHKDVKAIVVTDGERILGLGDLGCYGIGIPVGKLALYVALAGVHPEWCLPVVIDVGTDNQSLLNDPMYTGLRRNRVRGAEYDKLLNNFMKAATKRYGMDTLIQFEDFGNSNAYRLLDRYQDKYCMFNDDIQGTASVVVAGLLACTRVTKKKLSQEKLVFLGAGGAATGVAEMCVRQMETEGLSEKDACDRIFLMDIDGLITKKRHNLSERHTRFAKDLPDTRNLLEVVKTVKPGGIIGASTVAGAFTEEIIREMAANNARPIIFALSNPTSKAECTAEAAYKFTNGSALFASGSPFPNVELNGKLYKPGQGNNAYIFPGVALGVILFKIHRVDNELFLMAARKVAESVTEKSLNTYSRIYPRLRDIRELSIKIAVEIAEHCYRNGTATLYPEPEDKEQFIRYQVYTVDYEELINRSYDWPAKDKQHGFPVPVMKRHSMDDE</sequence>
<feature type="active site" description="Proton acceptor" evidence="5">
    <location>
        <position position="212"/>
    </location>
</feature>
<keyword evidence="4 8" id="KW-0560">Oxidoreductase</keyword>
<evidence type="ECO:0000256" key="5">
    <source>
        <dbReference type="PIRSR" id="PIRSR000106-1"/>
    </source>
</evidence>
<feature type="active site" description="Proton donor" evidence="5">
    <location>
        <position position="139"/>
    </location>
</feature>
<dbReference type="AlphaFoldDB" id="A0AA36DGK7"/>
<name>A0AA36DGK7_9BILA</name>
<evidence type="ECO:0000259" key="10">
    <source>
        <dbReference type="SMART" id="SM01274"/>
    </source>
</evidence>
<dbReference type="PRINTS" id="PR00072">
    <property type="entry name" value="MALOXRDTASE"/>
</dbReference>
<dbReference type="SUPFAM" id="SSF51735">
    <property type="entry name" value="NAD(P)-binding Rossmann-fold domains"/>
    <property type="match status" value="1"/>
</dbReference>
<dbReference type="InterPro" id="IPR015884">
    <property type="entry name" value="Malic_enzyme_CS"/>
</dbReference>
<feature type="domain" description="Malic enzyme NAD-binding" evidence="9">
    <location>
        <begin position="309"/>
        <end position="561"/>
    </location>
</feature>
<gene>
    <name evidence="11" type="ORF">MSPICULIGERA_LOCUS23804</name>
</gene>
<dbReference type="SUPFAM" id="SSF53223">
    <property type="entry name" value="Aminoacid dehydrogenase-like, N-terminal domain"/>
    <property type="match status" value="1"/>
</dbReference>
<feature type="non-terminal residue" evidence="11">
    <location>
        <position position="620"/>
    </location>
</feature>
<evidence type="ECO:0000313" key="11">
    <source>
        <dbReference type="EMBL" id="CAJ0585794.1"/>
    </source>
</evidence>
<evidence type="ECO:0000256" key="1">
    <source>
        <dbReference type="ARBA" id="ARBA00001936"/>
    </source>
</evidence>
<dbReference type="InterPro" id="IPR012302">
    <property type="entry name" value="Malic_NAD-bd"/>
</dbReference>
<feature type="binding site" evidence="7">
    <location>
        <position position="285"/>
    </location>
    <ligand>
        <name>a divalent metal cation</name>
        <dbReference type="ChEBI" id="CHEBI:60240"/>
    </ligand>
</feature>
<keyword evidence="12" id="KW-1185">Reference proteome</keyword>
<evidence type="ECO:0000256" key="3">
    <source>
        <dbReference type="ARBA" id="ARBA00022723"/>
    </source>
</evidence>
<feature type="domain" description="Malic enzyme N-terminal" evidence="10">
    <location>
        <begin position="116"/>
        <end position="299"/>
    </location>
</feature>
<dbReference type="SMART" id="SM00919">
    <property type="entry name" value="Malic_M"/>
    <property type="match status" value="1"/>
</dbReference>
<dbReference type="PROSITE" id="PS00331">
    <property type="entry name" value="MALIC_ENZYMES"/>
    <property type="match status" value="1"/>
</dbReference>
<dbReference type="FunFam" id="3.40.50.720:FF:000060">
    <property type="entry name" value="Malic enzyme"/>
    <property type="match status" value="1"/>
</dbReference>
<comment type="cofactor">
    <cofactor evidence="1">
        <name>Mn(2+)</name>
        <dbReference type="ChEBI" id="CHEBI:29035"/>
    </cofactor>
</comment>
<evidence type="ECO:0000256" key="6">
    <source>
        <dbReference type="PIRSR" id="PIRSR000106-2"/>
    </source>
</evidence>
<dbReference type="InterPro" id="IPR036291">
    <property type="entry name" value="NAD(P)-bd_dom_sf"/>
</dbReference>
<dbReference type="GO" id="GO:0046872">
    <property type="term" value="F:metal ion binding"/>
    <property type="evidence" value="ECO:0007669"/>
    <property type="project" value="UniProtKB-KW"/>
</dbReference>
<dbReference type="Proteomes" id="UP001177023">
    <property type="component" value="Unassembled WGS sequence"/>
</dbReference>
<dbReference type="GO" id="GO:0004473">
    <property type="term" value="F:malate dehydrogenase (decarboxylating) (NADP+) activity"/>
    <property type="evidence" value="ECO:0007669"/>
    <property type="project" value="TreeGrafter"/>
</dbReference>
<proteinExistence type="inferred from homology"/>
<evidence type="ECO:0000256" key="8">
    <source>
        <dbReference type="RuleBase" id="RU003426"/>
    </source>
</evidence>
<dbReference type="FunFam" id="3.40.50.10380:FF:000004">
    <property type="entry name" value="Malic enzyme"/>
    <property type="match status" value="1"/>
</dbReference>
<keyword evidence="3 7" id="KW-0479">Metal-binding</keyword>
<evidence type="ECO:0000313" key="12">
    <source>
        <dbReference type="Proteomes" id="UP001177023"/>
    </source>
</evidence>
<dbReference type="InterPro" id="IPR037062">
    <property type="entry name" value="Malic_N_dom_sf"/>
</dbReference>
<comment type="cofactor">
    <cofactor evidence="7">
        <name>Mg(2+)</name>
        <dbReference type="ChEBI" id="CHEBI:18420"/>
    </cofactor>
    <cofactor evidence="7">
        <name>Mn(2+)</name>
        <dbReference type="ChEBI" id="CHEBI:29035"/>
    </cofactor>
    <text evidence="7">Divalent metal cations. Prefers magnesium or manganese.</text>
</comment>
<protein>
    <recommendedName>
        <fullName evidence="8">Malic enzyme</fullName>
    </recommendedName>
</protein>
<dbReference type="InterPro" id="IPR046346">
    <property type="entry name" value="Aminoacid_DH-like_N_sf"/>
</dbReference>
<evidence type="ECO:0000256" key="4">
    <source>
        <dbReference type="ARBA" id="ARBA00023002"/>
    </source>
</evidence>
<feature type="binding site" evidence="7">
    <location>
        <position position="308"/>
    </location>
    <ligand>
        <name>a divalent metal cation</name>
        <dbReference type="ChEBI" id="CHEBI:60240"/>
    </ligand>
</feature>
<comment type="similarity">
    <text evidence="2 8">Belongs to the malic enzymes family.</text>
</comment>
<dbReference type="Gene3D" id="3.40.50.10380">
    <property type="entry name" value="Malic enzyme, N-terminal domain"/>
    <property type="match status" value="1"/>
</dbReference>
<feature type="binding site" evidence="6">
    <location>
        <position position="194"/>
    </location>
    <ligand>
        <name>(S)-malate</name>
        <dbReference type="ChEBI" id="CHEBI:15589"/>
    </ligand>
</feature>
<dbReference type="GO" id="GO:0005739">
    <property type="term" value="C:mitochondrion"/>
    <property type="evidence" value="ECO:0007669"/>
    <property type="project" value="TreeGrafter"/>
</dbReference>
<evidence type="ECO:0000256" key="2">
    <source>
        <dbReference type="ARBA" id="ARBA00008785"/>
    </source>
</evidence>
<feature type="binding site" evidence="6">
    <location>
        <position position="491"/>
    </location>
    <ligand>
        <name>(S)-malate</name>
        <dbReference type="ChEBI" id="CHEBI:15589"/>
    </ligand>
</feature>
<dbReference type="InterPro" id="IPR001891">
    <property type="entry name" value="Malic_OxRdtase"/>
</dbReference>
<dbReference type="GO" id="GO:0006108">
    <property type="term" value="P:malate metabolic process"/>
    <property type="evidence" value="ECO:0007669"/>
    <property type="project" value="TreeGrafter"/>
</dbReference>
<reference evidence="11" key="1">
    <citation type="submission" date="2023-06" db="EMBL/GenBank/DDBJ databases">
        <authorList>
            <person name="Delattre M."/>
        </authorList>
    </citation>
    <scope>NUCLEOTIDE SEQUENCE</scope>
    <source>
        <strain evidence="11">AF72</strain>
    </source>
</reference>
<dbReference type="EMBL" id="CATQJA010002706">
    <property type="protein sequence ID" value="CAJ0585794.1"/>
    <property type="molecule type" value="Genomic_DNA"/>
</dbReference>
<dbReference type="InterPro" id="IPR012301">
    <property type="entry name" value="Malic_N_dom"/>
</dbReference>